<dbReference type="RefSeq" id="WP_381008827.1">
    <property type="nucleotide sequence ID" value="NZ_JBHTJF010000002.1"/>
</dbReference>
<accession>A0ABW3GT05</accession>
<dbReference type="EMBL" id="JBHTJF010000002">
    <property type="protein sequence ID" value="MFD0942364.1"/>
    <property type="molecule type" value="Genomic_DNA"/>
</dbReference>
<evidence type="ECO:0000259" key="1">
    <source>
        <dbReference type="Pfam" id="PF25164"/>
    </source>
</evidence>
<evidence type="ECO:0000313" key="3">
    <source>
        <dbReference type="Proteomes" id="UP001596976"/>
    </source>
</evidence>
<dbReference type="InterPro" id="IPR057253">
    <property type="entry name" value="CoiA-like_N"/>
</dbReference>
<organism evidence="2 3">
    <name type="scientific">Savagea faecisuis</name>
    <dbReference type="NCBI Taxonomy" id="1274803"/>
    <lineage>
        <taxon>Bacteria</taxon>
        <taxon>Bacillati</taxon>
        <taxon>Bacillota</taxon>
        <taxon>Bacilli</taxon>
        <taxon>Bacillales</taxon>
        <taxon>Caryophanaceae</taxon>
        <taxon>Savagea</taxon>
    </lineage>
</organism>
<proteinExistence type="predicted"/>
<dbReference type="Pfam" id="PF25164">
    <property type="entry name" value="CoiA_N"/>
    <property type="match status" value="1"/>
</dbReference>
<sequence>MLKIPEAVDRYLNRVSIEEAVKEEAYSCPKCLEPLTLATGTKMRKHFRHHRKADPVTVQYCEDYTQSGHFTWSPYFHEKRAEQQPRLILKEDEDTEEYTFFLQFPLLEGEQIVKMDINDYYFSFDVQGQRLLSKNLVLEGDNRLNVELEIAYAIQVKGVKEMNLLKYPQLKEIYKPFEKGPLLFKRLKGEWKSIHYEQVIASDEFFIISRSPLPFPGDISHQVVVKGDFLIYRCYMERGLTDRVKQWFRKYTKYVIEPAQSYIDFIEPTAFLKRDGIYLVEQPNVRFEVYHKGPYYLKNHLEIRNINEQNMDVRRIFSEEYGEVTLRKGSVYMFHLILAKSDPLLIKYVDKIDYPIIDYPEIQINEESIRKTTIFPIEESYHINPCGWDLQIDKKLGIDKIGKEHKQYELEDFQQINIPYNFSVFLQRPMVKETLEDYSVFPTVLWEQTDPITYGKWLMKAKLEGMKNPLWRRLYYELLNKYLYVPVSKGEDNENHS</sequence>
<reference evidence="3" key="1">
    <citation type="journal article" date="2019" name="Int. J. Syst. Evol. Microbiol.">
        <title>The Global Catalogue of Microorganisms (GCM) 10K type strain sequencing project: providing services to taxonomists for standard genome sequencing and annotation.</title>
        <authorList>
            <consortium name="The Broad Institute Genomics Platform"/>
            <consortium name="The Broad Institute Genome Sequencing Center for Infectious Disease"/>
            <person name="Wu L."/>
            <person name="Ma J."/>
        </authorList>
    </citation>
    <scope>NUCLEOTIDE SEQUENCE [LARGE SCALE GENOMIC DNA]</scope>
    <source>
        <strain evidence="3">CCUG 63563</strain>
    </source>
</reference>
<dbReference type="Proteomes" id="UP001596976">
    <property type="component" value="Unassembled WGS sequence"/>
</dbReference>
<protein>
    <recommendedName>
        <fullName evidence="1">Competence protein CoiA-like N-terminal domain-containing protein</fullName>
    </recommendedName>
</protein>
<name>A0ABW3GT05_9BACL</name>
<comment type="caution">
    <text evidence="2">The sequence shown here is derived from an EMBL/GenBank/DDBJ whole genome shotgun (WGS) entry which is preliminary data.</text>
</comment>
<feature type="domain" description="Competence protein CoiA-like N-terminal" evidence="1">
    <location>
        <begin position="13"/>
        <end position="53"/>
    </location>
</feature>
<gene>
    <name evidence="2" type="ORF">ACFQ0V_00985</name>
</gene>
<evidence type="ECO:0000313" key="2">
    <source>
        <dbReference type="EMBL" id="MFD0942364.1"/>
    </source>
</evidence>
<keyword evidence="3" id="KW-1185">Reference proteome</keyword>